<keyword evidence="3 5" id="KW-0863">Zinc-finger</keyword>
<feature type="repeat" description="PPR" evidence="6">
    <location>
        <begin position="429"/>
        <end position="463"/>
    </location>
</feature>
<dbReference type="SMART" id="SM00575">
    <property type="entry name" value="ZnF_PMZ"/>
    <property type="match status" value="1"/>
</dbReference>
<dbReference type="InterPro" id="IPR007527">
    <property type="entry name" value="Znf_SWIM"/>
</dbReference>
<dbReference type="NCBIfam" id="TIGR00756">
    <property type="entry name" value="PPR"/>
    <property type="match status" value="3"/>
</dbReference>
<dbReference type="Gene3D" id="1.25.40.10">
    <property type="entry name" value="Tetratricopeptide repeat domain"/>
    <property type="match status" value="4"/>
</dbReference>
<keyword evidence="9" id="KW-1185">Reference proteome</keyword>
<dbReference type="InterPro" id="IPR046848">
    <property type="entry name" value="E_motif"/>
</dbReference>
<dbReference type="InterPro" id="IPR050421">
    <property type="entry name" value="PPR"/>
</dbReference>
<organism evidence="8 9">
    <name type="scientific">Vitis vinifera</name>
    <name type="common">Grape</name>
    <dbReference type="NCBI Taxonomy" id="29760"/>
    <lineage>
        <taxon>Eukaryota</taxon>
        <taxon>Viridiplantae</taxon>
        <taxon>Streptophyta</taxon>
        <taxon>Embryophyta</taxon>
        <taxon>Tracheophyta</taxon>
        <taxon>Spermatophyta</taxon>
        <taxon>Magnoliopsida</taxon>
        <taxon>eudicotyledons</taxon>
        <taxon>Gunneridae</taxon>
        <taxon>Pentapetalae</taxon>
        <taxon>rosids</taxon>
        <taxon>Vitales</taxon>
        <taxon>Vitaceae</taxon>
        <taxon>Viteae</taxon>
        <taxon>Vitis</taxon>
    </lineage>
</organism>
<evidence type="ECO:0000259" key="7">
    <source>
        <dbReference type="PROSITE" id="PS50966"/>
    </source>
</evidence>
<name>A0ABY9DAM4_VITVI</name>
<dbReference type="PROSITE" id="PS51375">
    <property type="entry name" value="PPR"/>
    <property type="match status" value="4"/>
</dbReference>
<evidence type="ECO:0000256" key="3">
    <source>
        <dbReference type="ARBA" id="ARBA00022771"/>
    </source>
</evidence>
<dbReference type="InterPro" id="IPR002885">
    <property type="entry name" value="PPR_rpt"/>
</dbReference>
<dbReference type="PANTHER" id="PTHR47928">
    <property type="entry name" value="REPEAT-CONTAINING PROTEIN, PUTATIVE-RELATED"/>
    <property type="match status" value="1"/>
</dbReference>
<dbReference type="Pfam" id="PF03101">
    <property type="entry name" value="FAR1"/>
    <property type="match status" value="1"/>
</dbReference>
<dbReference type="EMBL" id="CP126661">
    <property type="protein sequence ID" value="WKA03615.1"/>
    <property type="molecule type" value="Genomic_DNA"/>
</dbReference>
<sequence length="1305" mass="148844">MLRILAKLQICKLIRESCRYHHCCRSLLWCLRTISSLANPVEGIPFEKLETIDDHSFKFHQFSQILQECTDAGDLRTGMSVHTYLVKLNINGFILIWNKLLSLYLKFGHIHHAHQLFDTMPRRDVVSFNTMISASVRNNYDALDLVGLYSKMKKEDVKPNHITFAGLIGACDGLIALRLRGIFHAHTVRCGLSSNEFVGSSLVDGYAKQMKLEDAIKAFNEIMELDLVSWNIMIDGCARNNSKEHAVRMFSQMLKGNVRVDGFTLTSIIKTCSKPGDLKHGMQFHGSAIKLGLAHETPIYNALITMYSKCEKGVASPVKIFGSISEPNIISWTAMISGFMQNEQNEEAIGLFKEMLRLGVRENDFSFSSILPVYGNLANLEQGKQIHARIIKSWFGLDLSVNNALIDMYSKCGSLEDAHLVFMKMGKHDVVSCTTMIMSYGQHGKGKEALEILAEMKSEGLVPDGVTFLGCLYACSHGGLVEEGVRVFKIMIEDHNLKPKREHFACVVDMLGRAGRLNEAENFIDEMGIESDVLVWETLLGACRVHGEMVLGEKSAQKIMELQPGRHGPYVLLANIYAERGSWEDKVMVREKLGMVLACYFSSLLTLGPDIDSTDMSESFHEGKMEDQIQTSSLLDIDAEQQCHSSEVESPDGLPKIGMKFESEDHAYRFYNAYAGLVGFSVRKDFKNRSKIDGSVMSRRFVCFKRGFRLPDKRNLNVKKPHKEVRTGCLAQMTISRQSDGRYRVIHFEANHNHEVVGPEYVHALPSHRKLTVSQAIEADLADRSSIQRKLTFKLMGKEDGIRENVAHLPIDLHARRTKDMKRGEAGSLLYYFQSQQTGNPMFFYAVQLDMDEQITNIFWADSKMMIDYSHFGDVVYFDTTYRTNQLCRPLAAFIGVNHHKEMVVFGAALLYDEAPESFHWLFQTFMQAMSGRKPKTILTVQDMAIAKAIGLVFPATYHRICIWNMWQNAMRHLGHLLEDQDEFGKDFRNCICEPVKEEEFFQSWEAILDKYSLRGNAWLADLFKEKEKWAMVYGRRMFCGDLKSTWLSEGFNSCLRKYLKSDVDILQFFNHFERMVVDLRDKELQSNIVSQRAPMLETSAVVLKHAWDIYSPEVFEIFQKEFEDSCDLVIDQCNENGPLSEYKLSSFGKLCQHTVAFNSSDETVECSCMKFEYAGILCSHALKVLGVRSIKVVPEKYILKRWTKDARVENIENFDGCITKEDPKLLMLSRYKDLTQKAIRLSTWAADSEEGYLFLNRIFKDSMLGLEKIYSKKYHEINKICTDASQSEDDDNIEDANYDGRSGL</sequence>
<feature type="domain" description="SWIM-type" evidence="7">
    <location>
        <begin position="1154"/>
        <end position="1190"/>
    </location>
</feature>
<dbReference type="InterPro" id="IPR004330">
    <property type="entry name" value="FAR1_DNA_bnd_dom"/>
</dbReference>
<gene>
    <name evidence="8" type="ORF">VitviT2T_021715</name>
</gene>
<accession>A0ABY9DAM4</accession>
<dbReference type="Pfam" id="PF20431">
    <property type="entry name" value="E_motif"/>
    <property type="match status" value="1"/>
</dbReference>
<dbReference type="InterPro" id="IPR006564">
    <property type="entry name" value="Znf_PMZ"/>
</dbReference>
<dbReference type="PANTHER" id="PTHR47928:SF207">
    <property type="entry name" value="PENTATRICOPEPTIDE REPEAT-CONTAINING PROTEIN"/>
    <property type="match status" value="1"/>
</dbReference>
<dbReference type="PROSITE" id="PS50966">
    <property type="entry name" value="ZF_SWIM"/>
    <property type="match status" value="1"/>
</dbReference>
<proteinExistence type="predicted"/>
<feature type="repeat" description="PPR" evidence="6">
    <location>
        <begin position="328"/>
        <end position="362"/>
    </location>
</feature>
<evidence type="ECO:0000256" key="2">
    <source>
        <dbReference type="ARBA" id="ARBA00022737"/>
    </source>
</evidence>
<dbReference type="Pfam" id="PF13041">
    <property type="entry name" value="PPR_2"/>
    <property type="match status" value="4"/>
</dbReference>
<dbReference type="InterPro" id="IPR018289">
    <property type="entry name" value="MULE_transposase_dom"/>
</dbReference>
<dbReference type="Pfam" id="PF04434">
    <property type="entry name" value="SWIM"/>
    <property type="match status" value="1"/>
</dbReference>
<evidence type="ECO:0000256" key="6">
    <source>
        <dbReference type="PROSITE-ProRule" id="PRU00708"/>
    </source>
</evidence>
<evidence type="ECO:0000313" key="8">
    <source>
        <dbReference type="EMBL" id="WKA03615.1"/>
    </source>
</evidence>
<keyword evidence="1" id="KW-0479">Metal-binding</keyword>
<dbReference type="Pfam" id="PF10551">
    <property type="entry name" value="MULE"/>
    <property type="match status" value="1"/>
</dbReference>
<dbReference type="InterPro" id="IPR011990">
    <property type="entry name" value="TPR-like_helical_dom_sf"/>
</dbReference>
<keyword evidence="2" id="KW-0677">Repeat</keyword>
<evidence type="ECO:0000313" key="9">
    <source>
        <dbReference type="Proteomes" id="UP001227230"/>
    </source>
</evidence>
<evidence type="ECO:0000256" key="4">
    <source>
        <dbReference type="ARBA" id="ARBA00022833"/>
    </source>
</evidence>
<reference evidence="8 9" key="1">
    <citation type="journal article" date="2023" name="Hortic Res">
        <title>The complete reference genome for grapevine (Vitis vinifera L.) genetics and breeding.</title>
        <authorList>
            <person name="Shi X."/>
            <person name="Cao S."/>
            <person name="Wang X."/>
            <person name="Huang S."/>
            <person name="Wang Y."/>
            <person name="Liu Z."/>
            <person name="Liu W."/>
            <person name="Leng X."/>
            <person name="Peng Y."/>
            <person name="Wang N."/>
            <person name="Wang Y."/>
            <person name="Ma Z."/>
            <person name="Xu X."/>
            <person name="Zhang F."/>
            <person name="Xue H."/>
            <person name="Zhong H."/>
            <person name="Wang Y."/>
            <person name="Zhang K."/>
            <person name="Velt A."/>
            <person name="Avia K."/>
            <person name="Holtgrawe D."/>
            <person name="Grimplet J."/>
            <person name="Matus J.T."/>
            <person name="Ware D."/>
            <person name="Wu X."/>
            <person name="Wang H."/>
            <person name="Liu C."/>
            <person name="Fang Y."/>
            <person name="Rustenholz C."/>
            <person name="Cheng Z."/>
            <person name="Xiao H."/>
            <person name="Zhou Y."/>
        </authorList>
    </citation>
    <scope>NUCLEOTIDE SEQUENCE [LARGE SCALE GENOMIC DNA]</scope>
    <source>
        <strain evidence="9">cv. Pinot noir / PN40024</strain>
        <tissue evidence="8">Leaf</tissue>
    </source>
</reference>
<dbReference type="Proteomes" id="UP001227230">
    <property type="component" value="Chromosome 14"/>
</dbReference>
<keyword evidence="4" id="KW-0862">Zinc</keyword>
<feature type="repeat" description="PPR" evidence="6">
    <location>
        <begin position="226"/>
        <end position="260"/>
    </location>
</feature>
<evidence type="ECO:0000256" key="1">
    <source>
        <dbReference type="ARBA" id="ARBA00022723"/>
    </source>
</evidence>
<protein>
    <recommendedName>
        <fullName evidence="7">SWIM-type domain-containing protein</fullName>
    </recommendedName>
</protein>
<evidence type="ECO:0000256" key="5">
    <source>
        <dbReference type="PROSITE-ProRule" id="PRU00325"/>
    </source>
</evidence>
<feature type="repeat" description="PPR" evidence="6">
    <location>
        <begin position="124"/>
        <end position="159"/>
    </location>
</feature>
<dbReference type="Pfam" id="PF01535">
    <property type="entry name" value="PPR"/>
    <property type="match status" value="2"/>
</dbReference>